<reference evidence="1 2" key="1">
    <citation type="submission" date="2019-11" db="EMBL/GenBank/DDBJ databases">
        <title>Draft genome sequences of five Paenibacillus species of dairy origin.</title>
        <authorList>
            <person name="Olajide A.M."/>
            <person name="Chen S."/>
            <person name="Lapointe G."/>
        </authorList>
    </citation>
    <scope>NUCLEOTIDE SEQUENCE [LARGE SCALE GENOMIC DNA]</scope>
    <source>
        <strain evidence="1 2">12CR55</strain>
    </source>
</reference>
<dbReference type="EMBL" id="WNZW01000001">
    <property type="protein sequence ID" value="MUG43441.1"/>
    <property type="molecule type" value="Genomic_DNA"/>
</dbReference>
<dbReference type="RefSeq" id="WP_155608933.1">
    <property type="nucleotide sequence ID" value="NZ_WNZW01000001.1"/>
</dbReference>
<proteinExistence type="predicted"/>
<dbReference type="Proteomes" id="UP000447876">
    <property type="component" value="Unassembled WGS sequence"/>
</dbReference>
<name>A0A7X2YX30_9BACL</name>
<dbReference type="OrthoDB" id="9981631at2"/>
<accession>A0A7X2YX30</accession>
<organism evidence="1 2">
    <name type="scientific">Paenibacillus woosongensis</name>
    <dbReference type="NCBI Taxonomy" id="307580"/>
    <lineage>
        <taxon>Bacteria</taxon>
        <taxon>Bacillati</taxon>
        <taxon>Bacillota</taxon>
        <taxon>Bacilli</taxon>
        <taxon>Bacillales</taxon>
        <taxon>Paenibacillaceae</taxon>
        <taxon>Paenibacillus</taxon>
    </lineage>
</organism>
<gene>
    <name evidence="1" type="ORF">GNP95_00215</name>
</gene>
<dbReference type="AlphaFoldDB" id="A0A7X2YX30"/>
<evidence type="ECO:0000313" key="1">
    <source>
        <dbReference type="EMBL" id="MUG43441.1"/>
    </source>
</evidence>
<comment type="caution">
    <text evidence="1">The sequence shown here is derived from an EMBL/GenBank/DDBJ whole genome shotgun (WGS) entry which is preliminary data.</text>
</comment>
<protein>
    <submittedName>
        <fullName evidence="1">Uncharacterized protein</fullName>
    </submittedName>
</protein>
<evidence type="ECO:0000313" key="2">
    <source>
        <dbReference type="Proteomes" id="UP000447876"/>
    </source>
</evidence>
<sequence length="80" mass="8720">MKTSQANNFAGIGSARVADILYRRAAQTYLPGPASRYRAEDGSICIDKVLIGLRELGADTTEIEAYLDSIFPKGSDDHEQ</sequence>